<keyword evidence="2" id="KW-1185">Reference proteome</keyword>
<dbReference type="EMBL" id="JALHLG010000001">
    <property type="protein sequence ID" value="MCJ2185217.1"/>
    <property type="molecule type" value="Genomic_DNA"/>
</dbReference>
<accession>A0ABT0BJI3</accession>
<comment type="caution">
    <text evidence="1">The sequence shown here is derived from an EMBL/GenBank/DDBJ whole genome shotgun (WGS) entry which is preliminary data.</text>
</comment>
<sequence length="203" mass="22816">MGSILSGRRDGKPLVEDCLTLDLAWLMRLGPIREGQAGAGEIKWSRGRNSLASAHFRLDLGGMESPHLLLRYSVPLPDGKLKKVVQKIALTSTEQHFGGRRWWMKCPTSGKRARTLHLPTGGNRFASREAWGLAYRVERLSHFDRPFEKLFRAQRKLGGAGGLGAEVERPKGMWRRTYACHHARIERHDLACVDQIAALIEQA</sequence>
<proteinExistence type="predicted"/>
<evidence type="ECO:0000313" key="1">
    <source>
        <dbReference type="EMBL" id="MCJ2185217.1"/>
    </source>
</evidence>
<reference evidence="1 2" key="1">
    <citation type="submission" date="2022-04" db="EMBL/GenBank/DDBJ databases">
        <title>Identification of a novel bacterium isolated from mangrove sediments.</title>
        <authorList>
            <person name="Pan X."/>
        </authorList>
    </citation>
    <scope>NUCLEOTIDE SEQUENCE [LARGE SCALE GENOMIC DNA]</scope>
    <source>
        <strain evidence="1 2">B2638</strain>
    </source>
</reference>
<dbReference type="RefSeq" id="WP_243916836.1">
    <property type="nucleotide sequence ID" value="NZ_JALHLG010000001.1"/>
</dbReference>
<evidence type="ECO:0000313" key="2">
    <source>
        <dbReference type="Proteomes" id="UP001202281"/>
    </source>
</evidence>
<protein>
    <recommendedName>
        <fullName evidence="3">Transposase</fullName>
    </recommendedName>
</protein>
<gene>
    <name evidence="1" type="ORF">MTR66_00130</name>
</gene>
<evidence type="ECO:0008006" key="3">
    <source>
        <dbReference type="Google" id="ProtNLM"/>
    </source>
</evidence>
<name>A0ABT0BJI3_9SPHN</name>
<organism evidence="1 2">
    <name type="scientific">Novosphingobium beihaiensis</name>
    <dbReference type="NCBI Taxonomy" id="2930389"/>
    <lineage>
        <taxon>Bacteria</taxon>
        <taxon>Pseudomonadati</taxon>
        <taxon>Pseudomonadota</taxon>
        <taxon>Alphaproteobacteria</taxon>
        <taxon>Sphingomonadales</taxon>
        <taxon>Sphingomonadaceae</taxon>
        <taxon>Novosphingobium</taxon>
    </lineage>
</organism>
<dbReference type="Proteomes" id="UP001202281">
    <property type="component" value="Unassembled WGS sequence"/>
</dbReference>